<dbReference type="InterPro" id="IPR006530">
    <property type="entry name" value="YD"/>
</dbReference>
<feature type="chain" id="PRO_5045660851" evidence="2">
    <location>
        <begin position="35"/>
        <end position="1629"/>
    </location>
</feature>
<dbReference type="RefSeq" id="WP_187313100.1">
    <property type="nucleotide sequence ID" value="NZ_CP011131.1"/>
</dbReference>
<sequence length="1629" mass="177306">MTPRPDPIGTRRIPNWLRRAACLGLLACSAGAVAQESQIKWVATAFTNPPPTEHNTQLEAETAIKALPGPFPGPPSPFLEMDKIKGQGPRGDGTSEVVYWLGLAAPLDPDWKYRHVTNPATFTTEAQMVASLKAQYDSTYTRCPIKATLSPAGNWAATSPGSEGLVEEKTFNADYYDGLNTPEFPCTKKTEPSIAQRSRRQQCPSMWTTWSNDRQACVNEAFTATLITNKILECGGERGNPCNVKTGEKVEYQTDFDLGWIELTRSYHSGIAVRSGGFGPGWTHSLDLRLSIAADTLGLSGGNGYQVRYPKVGDAYVAADNSGDRVVASGTQWLLHRDSDVLVFDGSGRLIEERAGDGTALAYTYNPTGRLDKVTHSTGRSLQFVYADDSGDALITSITAEGATLASYTYTPLRQVDTVTFPGGGQRKYHYEDSRFPRHLTGITVEDNKRYNTSAYDAKGRVISSQHDGGADGITLSYRPEGGTVVTDSLGQQTTYGLTSGAGALPRRIGDVVDENGTVKHIYNDEAADFRGRPASLIDRKNVETKYAYAEANDPVTGTLARTVTATEAFNTPLQRVSTQRFDIASNRPILSAIGNRETRIVRNTRLQPVTVTVRDTVSNETRAATYAYCEAADVAASNSVCPILGLPKSVDGPRSDVNDVVRFEYFSSDDSTCATQPALCTYRKGDLRKTIDALGRTTEVLGYDPQGRPLSVLDPNGVVTDYEYQSRGWLTATKVRGADNAVETDDRITRIEYEPTGLVKKVTLPGSVYTRYTYDAAQRLTDVIDNAGNTIHYTLDLAGNRKQEDTKTASGTLKQALSRVFNILGQLETLKDASQNPTGFRYDKNGNADRVTDALLRKTDQSYDSLNRLSATLQDVDGLKVQTKLEYNVFNQVTKVTDPKLLDTVYAYNGFGDQTKLTSPDTGVTDYTYNPAGLPATKKDANDAAAHRYTYDALNRPKAVFYTAAGPADVEYDYDIVNSVCAAGENFALGRVTAMRAEGTELKYCYDRFGQVVRKVQTVNAKSFTLRYAYTVAGDLRTVTYPDGVVVDYLRDTQARIKEIGVKPPGIARTVLLNNAAYEPFGPVAGWTYGNGRTLSRGYDLDYRPKTIFDPASGGLSLGYGYNTVGELTELKDGLQSASQAKYDYDTLGRLKITRDGPTGTALETYGYDATGNRTSLLHGGITDTYNYPTTNHRLSGVGAVSRGYDAVGNTISIGGAAKEFVYNANDRMKQVKQGGVVKMGYRYNARGERVAAITGDTGSVTTYTLYDEAGHWVGDYDSNGTAVQQAVWMGDAPVGLLVGAGATTSLKYVQPDHLGTPRSVIDPARNVAIWTWDAKSEVFGNSPPNQDPDQDGTAFVFNMRFPGQRHDPNTGLSYNYFRDYDPASGRYIQSDPTGLDGGISTYGYASLDPASTSDPSGLRGVRVRGNGNGGYTARFDPINTQATATINQIQSLNPSFQYQTVGPRGQSFTRHDINTLNQIQFNTRAAFQSLWPSSCPVRNSRTNDQLNREIARREQEPGAANRTTHEAYKDTLRAAMGKPAVFDPSLARLINPLYRPNATIGSGSTAAAVRQEFATGQPVGGAFHSQKAADSVRALERWLSNNPASRPGDRAAAENVIRDMNNALEGR</sequence>
<dbReference type="NCBIfam" id="TIGR03696">
    <property type="entry name" value="Rhs_assc_core"/>
    <property type="match status" value="1"/>
</dbReference>
<name>A0ABY3XD12_9GAMM</name>
<gene>
    <name evidence="5" type="ORF">MOV92_24735</name>
</gene>
<evidence type="ECO:0000313" key="6">
    <source>
        <dbReference type="Proteomes" id="UP000829194"/>
    </source>
</evidence>
<proteinExistence type="predicted"/>
<dbReference type="Pfam" id="PF05593">
    <property type="entry name" value="RHS_repeat"/>
    <property type="match status" value="2"/>
</dbReference>
<dbReference type="Gene3D" id="2.180.10.10">
    <property type="entry name" value="RHS repeat-associated core"/>
    <property type="match status" value="3"/>
</dbReference>
<dbReference type="InterPro" id="IPR031325">
    <property type="entry name" value="RHS_repeat"/>
</dbReference>
<dbReference type="InterPro" id="IPR056823">
    <property type="entry name" value="TEN-like_YD-shell"/>
</dbReference>
<feature type="domain" description="Teneurin-like YD-shell" evidence="4">
    <location>
        <begin position="344"/>
        <end position="481"/>
    </location>
</feature>
<dbReference type="InterPro" id="IPR022385">
    <property type="entry name" value="Rhs_assc_core"/>
</dbReference>
<dbReference type="NCBIfam" id="TIGR01643">
    <property type="entry name" value="YD_repeat_2x"/>
    <property type="match status" value="2"/>
</dbReference>
<dbReference type="Pfam" id="PF25023">
    <property type="entry name" value="TEN_YD-shell"/>
    <property type="match status" value="2"/>
</dbReference>
<protein>
    <submittedName>
        <fullName evidence="5">DUF6531 domain-containing protein</fullName>
    </submittedName>
</protein>
<dbReference type="Pfam" id="PF20148">
    <property type="entry name" value="DUF6531"/>
    <property type="match status" value="1"/>
</dbReference>
<feature type="signal peptide" evidence="2">
    <location>
        <begin position="1"/>
        <end position="34"/>
    </location>
</feature>
<keyword evidence="1" id="KW-0677">Repeat</keyword>
<evidence type="ECO:0000313" key="5">
    <source>
        <dbReference type="EMBL" id="UNP29619.1"/>
    </source>
</evidence>
<dbReference type="PRINTS" id="PR00394">
    <property type="entry name" value="RHSPROTEIN"/>
</dbReference>
<evidence type="ECO:0000256" key="2">
    <source>
        <dbReference type="SAM" id="SignalP"/>
    </source>
</evidence>
<accession>A0ABY3XD12</accession>
<organism evidence="5 6">
    <name type="scientific">Lysobacter gummosus</name>
    <dbReference type="NCBI Taxonomy" id="262324"/>
    <lineage>
        <taxon>Bacteria</taxon>
        <taxon>Pseudomonadati</taxon>
        <taxon>Pseudomonadota</taxon>
        <taxon>Gammaproteobacteria</taxon>
        <taxon>Lysobacterales</taxon>
        <taxon>Lysobacteraceae</taxon>
        <taxon>Lysobacter</taxon>
    </lineage>
</organism>
<keyword evidence="2" id="KW-0732">Signal</keyword>
<reference evidence="5 6" key="1">
    <citation type="submission" date="2022-03" db="EMBL/GenBank/DDBJ databases">
        <title>Complete genome sequence of Lysobacter capsici VKM B-2533 and Lysobacter gummosus 10.1.1, promising sources of lytic agents.</title>
        <authorList>
            <person name="Tarlachkov S.V."/>
            <person name="Kudryakova I.V."/>
            <person name="Afoshin A.S."/>
            <person name="Leontyevskaya E.A."/>
            <person name="Leontyevskaya N.V."/>
        </authorList>
    </citation>
    <scope>NUCLEOTIDE SEQUENCE [LARGE SCALE GENOMIC DNA]</scope>
    <source>
        <strain evidence="5 6">10.1.1</strain>
    </source>
</reference>
<feature type="domain" description="Teneurin-like YD-shell" evidence="4">
    <location>
        <begin position="1121"/>
        <end position="1393"/>
    </location>
</feature>
<dbReference type="InterPro" id="IPR045351">
    <property type="entry name" value="DUF6531"/>
</dbReference>
<dbReference type="InterPro" id="IPR050708">
    <property type="entry name" value="T6SS_VgrG/RHS"/>
</dbReference>
<evidence type="ECO:0000256" key="1">
    <source>
        <dbReference type="ARBA" id="ARBA00022737"/>
    </source>
</evidence>
<dbReference type="PANTHER" id="PTHR32305">
    <property type="match status" value="1"/>
</dbReference>
<evidence type="ECO:0000259" key="3">
    <source>
        <dbReference type="Pfam" id="PF20148"/>
    </source>
</evidence>
<keyword evidence="6" id="KW-1185">Reference proteome</keyword>
<dbReference type="PANTHER" id="PTHR32305:SF15">
    <property type="entry name" value="PROTEIN RHSA-RELATED"/>
    <property type="match status" value="1"/>
</dbReference>
<dbReference type="Proteomes" id="UP000829194">
    <property type="component" value="Chromosome"/>
</dbReference>
<evidence type="ECO:0000259" key="4">
    <source>
        <dbReference type="Pfam" id="PF25023"/>
    </source>
</evidence>
<feature type="domain" description="DUF6531" evidence="3">
    <location>
        <begin position="239"/>
        <end position="309"/>
    </location>
</feature>
<dbReference type="EMBL" id="CP093547">
    <property type="protein sequence ID" value="UNP29619.1"/>
    <property type="molecule type" value="Genomic_DNA"/>
</dbReference>